<protein>
    <submittedName>
        <fullName evidence="7">ATP-dependent DNA helicase RecG</fullName>
        <ecNumber evidence="7">3.6.4.12</ecNumber>
    </submittedName>
</protein>
<evidence type="ECO:0000313" key="8">
    <source>
        <dbReference type="Proteomes" id="UP000236161"/>
    </source>
</evidence>
<accession>A0A2H9ZWB5</accession>
<evidence type="ECO:0000256" key="3">
    <source>
        <dbReference type="ARBA" id="ARBA00022806"/>
    </source>
</evidence>
<dbReference type="OrthoDB" id="416741at2759"/>
<keyword evidence="1" id="KW-0227">DNA damage</keyword>
<dbReference type="GO" id="GO:0003678">
    <property type="term" value="F:DNA helicase activity"/>
    <property type="evidence" value="ECO:0007669"/>
    <property type="project" value="UniProtKB-EC"/>
</dbReference>
<feature type="domain" description="Helicase ATP-binding" evidence="6">
    <location>
        <begin position="58"/>
        <end position="183"/>
    </location>
</feature>
<dbReference type="PROSITE" id="PS51192">
    <property type="entry name" value="HELICASE_ATP_BIND_1"/>
    <property type="match status" value="1"/>
</dbReference>
<name>A0A2H9ZWB5_9ASPA</name>
<dbReference type="GO" id="GO:0006281">
    <property type="term" value="P:DNA repair"/>
    <property type="evidence" value="ECO:0007669"/>
    <property type="project" value="UniProtKB-KW"/>
</dbReference>
<keyword evidence="2 7" id="KW-0378">Hydrolase</keyword>
<dbReference type="InterPro" id="IPR011545">
    <property type="entry name" value="DEAD/DEAH_box_helicase_dom"/>
</dbReference>
<gene>
    <name evidence="7" type="ORF">AXF42_Ash014773</name>
</gene>
<keyword evidence="3 7" id="KW-0547">Nucleotide-binding</keyword>
<evidence type="ECO:0000256" key="5">
    <source>
        <dbReference type="ARBA" id="ARBA00023204"/>
    </source>
</evidence>
<dbReference type="GO" id="GO:0005524">
    <property type="term" value="F:ATP binding"/>
    <property type="evidence" value="ECO:0007669"/>
    <property type="project" value="InterPro"/>
</dbReference>
<evidence type="ECO:0000259" key="6">
    <source>
        <dbReference type="PROSITE" id="PS51192"/>
    </source>
</evidence>
<sequence>MGRLCHAGPFCSRSGEGRTTLVPVARVLPRRGLPSKSSKILFTFPPTSPNGVEKMKENDLQEGAHTLPKRDAGLTSPSLETKSEKEEHLLMIKSGGLDIIVGTHALLGNRVVYKNLGLLVVDEEQLLIEQYSKHTYSVLRFGVKQKEKIASLKTSVDVLTLSATPIPRTLYLALTGFRDASLISTPPPERVPIKTTLSAYSMDKVLSAIRFELDRGGQVFYVLPRIKDECRGRIAQAERAVKRAKARLTERVVVAHRRGRPSISRVEVAKWSDRRSEVEVTGVAGGWRIGWNRGGKPRCRSGNGVAGGRRVVWGRGGGGEARRGGRRVRLAVRAEQPRATHKEGAAGGGVGWRRRRSPMLRDDVHWICLRRAIHRGDDPQMCKRQLMCST</sequence>
<evidence type="ECO:0000313" key="7">
    <source>
        <dbReference type="EMBL" id="PKA47577.1"/>
    </source>
</evidence>
<dbReference type="STRING" id="1088818.A0A2H9ZWB5"/>
<dbReference type="EC" id="3.6.4.12" evidence="7"/>
<organism evidence="7 8">
    <name type="scientific">Apostasia shenzhenica</name>
    <dbReference type="NCBI Taxonomy" id="1088818"/>
    <lineage>
        <taxon>Eukaryota</taxon>
        <taxon>Viridiplantae</taxon>
        <taxon>Streptophyta</taxon>
        <taxon>Embryophyta</taxon>
        <taxon>Tracheophyta</taxon>
        <taxon>Spermatophyta</taxon>
        <taxon>Magnoliopsida</taxon>
        <taxon>Liliopsida</taxon>
        <taxon>Asparagales</taxon>
        <taxon>Orchidaceae</taxon>
        <taxon>Apostasioideae</taxon>
        <taxon>Apostasia</taxon>
    </lineage>
</organism>
<keyword evidence="8" id="KW-1185">Reference proteome</keyword>
<evidence type="ECO:0000256" key="1">
    <source>
        <dbReference type="ARBA" id="ARBA00022763"/>
    </source>
</evidence>
<dbReference type="AlphaFoldDB" id="A0A2H9ZWB5"/>
<keyword evidence="5" id="KW-0234">DNA repair</keyword>
<dbReference type="InterPro" id="IPR027417">
    <property type="entry name" value="P-loop_NTPase"/>
</dbReference>
<reference evidence="7 8" key="1">
    <citation type="journal article" date="2017" name="Nature">
        <title>The Apostasia genome and the evolution of orchids.</title>
        <authorList>
            <person name="Zhang G.Q."/>
            <person name="Liu K.W."/>
            <person name="Li Z."/>
            <person name="Lohaus R."/>
            <person name="Hsiao Y.Y."/>
            <person name="Niu S.C."/>
            <person name="Wang J.Y."/>
            <person name="Lin Y.C."/>
            <person name="Xu Q."/>
            <person name="Chen L.J."/>
            <person name="Yoshida K."/>
            <person name="Fujiwara S."/>
            <person name="Wang Z.W."/>
            <person name="Zhang Y.Q."/>
            <person name="Mitsuda N."/>
            <person name="Wang M."/>
            <person name="Liu G.H."/>
            <person name="Pecoraro L."/>
            <person name="Huang H.X."/>
            <person name="Xiao X.J."/>
            <person name="Lin M."/>
            <person name="Wu X.Y."/>
            <person name="Wu W.L."/>
            <person name="Chen Y.Y."/>
            <person name="Chang S.B."/>
            <person name="Sakamoto S."/>
            <person name="Ohme-Takagi M."/>
            <person name="Yagi M."/>
            <person name="Zeng S.J."/>
            <person name="Shen C.Y."/>
            <person name="Yeh C.M."/>
            <person name="Luo Y.B."/>
            <person name="Tsai W.C."/>
            <person name="Van de Peer Y."/>
            <person name="Liu Z.J."/>
        </authorList>
    </citation>
    <scope>NUCLEOTIDE SEQUENCE [LARGE SCALE GENOMIC DNA]</scope>
    <source>
        <strain evidence="8">cv. Shenzhen</strain>
        <tissue evidence="7">Stem</tissue>
    </source>
</reference>
<dbReference type="PANTHER" id="PTHR47964">
    <property type="entry name" value="ATP-DEPENDENT DNA HELICASE HOMOLOG RECG, CHLOROPLASTIC"/>
    <property type="match status" value="1"/>
</dbReference>
<dbReference type="Pfam" id="PF00270">
    <property type="entry name" value="DEAD"/>
    <property type="match status" value="1"/>
</dbReference>
<dbReference type="GO" id="GO:0003677">
    <property type="term" value="F:DNA binding"/>
    <property type="evidence" value="ECO:0007669"/>
    <property type="project" value="UniProtKB-KW"/>
</dbReference>
<dbReference type="SUPFAM" id="SSF52540">
    <property type="entry name" value="P-loop containing nucleoside triphosphate hydrolases"/>
    <property type="match status" value="1"/>
</dbReference>
<dbReference type="GO" id="GO:0016787">
    <property type="term" value="F:hydrolase activity"/>
    <property type="evidence" value="ECO:0007669"/>
    <property type="project" value="UniProtKB-KW"/>
</dbReference>
<dbReference type="PANTHER" id="PTHR47964:SF1">
    <property type="entry name" value="ATP-DEPENDENT DNA HELICASE HOMOLOG RECG, CHLOROPLASTIC"/>
    <property type="match status" value="1"/>
</dbReference>
<keyword evidence="3 7" id="KW-0067">ATP-binding</keyword>
<dbReference type="EMBL" id="KZ453122">
    <property type="protein sequence ID" value="PKA47577.1"/>
    <property type="molecule type" value="Genomic_DNA"/>
</dbReference>
<evidence type="ECO:0000256" key="2">
    <source>
        <dbReference type="ARBA" id="ARBA00022801"/>
    </source>
</evidence>
<dbReference type="Proteomes" id="UP000236161">
    <property type="component" value="Unassembled WGS sequence"/>
</dbReference>
<dbReference type="InterPro" id="IPR014001">
    <property type="entry name" value="Helicase_ATP-bd"/>
</dbReference>
<dbReference type="InterPro" id="IPR047112">
    <property type="entry name" value="RecG/Mfd"/>
</dbReference>
<keyword evidence="3 7" id="KW-0347">Helicase</keyword>
<dbReference type="Gene3D" id="3.40.50.300">
    <property type="entry name" value="P-loop containing nucleotide triphosphate hydrolases"/>
    <property type="match status" value="1"/>
</dbReference>
<proteinExistence type="predicted"/>
<evidence type="ECO:0000256" key="4">
    <source>
        <dbReference type="ARBA" id="ARBA00023125"/>
    </source>
</evidence>
<keyword evidence="4" id="KW-0238">DNA-binding</keyword>